<gene>
    <name evidence="1" type="ORF">Ocin01_12379</name>
</gene>
<proteinExistence type="predicted"/>
<comment type="caution">
    <text evidence="1">The sequence shown here is derived from an EMBL/GenBank/DDBJ whole genome shotgun (WGS) entry which is preliminary data.</text>
</comment>
<dbReference type="EMBL" id="LJIJ01000828">
    <property type="protein sequence ID" value="ODM94303.1"/>
    <property type="molecule type" value="Genomic_DNA"/>
</dbReference>
<reference evidence="1 2" key="1">
    <citation type="journal article" date="2016" name="Genome Biol. Evol.">
        <title>Gene Family Evolution Reflects Adaptation to Soil Environmental Stressors in the Genome of the Collembolan Orchesella cincta.</title>
        <authorList>
            <person name="Faddeeva-Vakhrusheva A."/>
            <person name="Derks M.F."/>
            <person name="Anvar S.Y."/>
            <person name="Agamennone V."/>
            <person name="Suring W."/>
            <person name="Smit S."/>
            <person name="van Straalen N.M."/>
            <person name="Roelofs D."/>
        </authorList>
    </citation>
    <scope>NUCLEOTIDE SEQUENCE [LARGE SCALE GENOMIC DNA]</scope>
    <source>
        <tissue evidence="1">Mixed pool</tissue>
    </source>
</reference>
<evidence type="ECO:0000313" key="1">
    <source>
        <dbReference type="EMBL" id="ODM94303.1"/>
    </source>
</evidence>
<sequence length="9" mass="1043">MGLLVPERE</sequence>
<accession>A0A1D2MMW1</accession>
<organism evidence="1 2">
    <name type="scientific">Orchesella cincta</name>
    <name type="common">Springtail</name>
    <name type="synonym">Podura cincta</name>
    <dbReference type="NCBI Taxonomy" id="48709"/>
    <lineage>
        <taxon>Eukaryota</taxon>
        <taxon>Metazoa</taxon>
        <taxon>Ecdysozoa</taxon>
        <taxon>Arthropoda</taxon>
        <taxon>Hexapoda</taxon>
        <taxon>Collembola</taxon>
        <taxon>Entomobryomorpha</taxon>
        <taxon>Entomobryoidea</taxon>
        <taxon>Orchesellidae</taxon>
        <taxon>Orchesellinae</taxon>
        <taxon>Orchesella</taxon>
    </lineage>
</organism>
<protein>
    <submittedName>
        <fullName evidence="1">Uncharacterized protein</fullName>
    </submittedName>
</protein>
<keyword evidence="2" id="KW-1185">Reference proteome</keyword>
<name>A0A1D2MMW1_ORCCI</name>
<evidence type="ECO:0000313" key="2">
    <source>
        <dbReference type="Proteomes" id="UP000094527"/>
    </source>
</evidence>
<dbReference type="Proteomes" id="UP000094527">
    <property type="component" value="Unassembled WGS sequence"/>
</dbReference>